<evidence type="ECO:0000313" key="3">
    <source>
        <dbReference type="Proteomes" id="UP001461163"/>
    </source>
</evidence>
<dbReference type="EMBL" id="JBBMQS010000009">
    <property type="protein sequence ID" value="MEM5498786.1"/>
    <property type="molecule type" value="Genomic_DNA"/>
</dbReference>
<feature type="signal peptide" evidence="1">
    <location>
        <begin position="1"/>
        <end position="26"/>
    </location>
</feature>
<reference evidence="2 3" key="1">
    <citation type="submission" date="2024-03" db="EMBL/GenBank/DDBJ databases">
        <title>Community enrichment and isolation of bacterial strains for fucoidan degradation.</title>
        <authorList>
            <person name="Sichert A."/>
        </authorList>
    </citation>
    <scope>NUCLEOTIDE SEQUENCE [LARGE SCALE GENOMIC DNA]</scope>
    <source>
        <strain evidence="2 3">AS12</strain>
    </source>
</reference>
<dbReference type="PROSITE" id="PS51257">
    <property type="entry name" value="PROKAR_LIPOPROTEIN"/>
    <property type="match status" value="1"/>
</dbReference>
<protein>
    <recommendedName>
        <fullName evidence="4">Lipoprotein</fullName>
    </recommendedName>
</protein>
<keyword evidence="1" id="KW-0732">Signal</keyword>
<evidence type="ECO:0008006" key="4">
    <source>
        <dbReference type="Google" id="ProtNLM"/>
    </source>
</evidence>
<accession>A0ABU9SZ70</accession>
<keyword evidence="3" id="KW-1185">Reference proteome</keyword>
<sequence length="173" mass="18553">MRLLVKRLSVLSPIMLIGLTNLTACACFGSTDTRENSLAGRTANEIAPAANTEAKNAFGVSTAQADTPSSQSNVKIDVHPLSWVTDADPLKDAKQAIYEGDLRLLAFAGRAISIPGVDLAVHPLARIQQQCGYRTLKGTGDTLRVGERTSLRSKAHDYAVIYNEKIIAACFLP</sequence>
<proteinExistence type="predicted"/>
<dbReference type="Proteomes" id="UP001461163">
    <property type="component" value="Unassembled WGS sequence"/>
</dbReference>
<organism evidence="2 3">
    <name type="scientific">Paraglaciecola mesophila</name>
    <dbReference type="NCBI Taxonomy" id="197222"/>
    <lineage>
        <taxon>Bacteria</taxon>
        <taxon>Pseudomonadati</taxon>
        <taxon>Pseudomonadota</taxon>
        <taxon>Gammaproteobacteria</taxon>
        <taxon>Alteromonadales</taxon>
        <taxon>Alteromonadaceae</taxon>
        <taxon>Paraglaciecola</taxon>
    </lineage>
</organism>
<evidence type="ECO:0000313" key="2">
    <source>
        <dbReference type="EMBL" id="MEM5498786.1"/>
    </source>
</evidence>
<name>A0ABU9SZ70_9ALTE</name>
<dbReference type="RefSeq" id="WP_342882216.1">
    <property type="nucleotide sequence ID" value="NZ_JBBMQS010000009.1"/>
</dbReference>
<gene>
    <name evidence="2" type="ORF">WNY77_15360</name>
</gene>
<comment type="caution">
    <text evidence="2">The sequence shown here is derived from an EMBL/GenBank/DDBJ whole genome shotgun (WGS) entry which is preliminary data.</text>
</comment>
<evidence type="ECO:0000256" key="1">
    <source>
        <dbReference type="SAM" id="SignalP"/>
    </source>
</evidence>
<feature type="chain" id="PRO_5047536046" description="Lipoprotein" evidence="1">
    <location>
        <begin position="27"/>
        <end position="173"/>
    </location>
</feature>